<gene>
    <name evidence="1" type="primary">CLA4_2</name>
    <name evidence="1" type="ORF">EV182_007685</name>
</gene>
<organism evidence="1 2">
    <name type="scientific">Spiromyces aspiralis</name>
    <dbReference type="NCBI Taxonomy" id="68401"/>
    <lineage>
        <taxon>Eukaryota</taxon>
        <taxon>Fungi</taxon>
        <taxon>Fungi incertae sedis</taxon>
        <taxon>Zoopagomycota</taxon>
        <taxon>Kickxellomycotina</taxon>
        <taxon>Kickxellomycetes</taxon>
        <taxon>Kickxellales</taxon>
        <taxon>Kickxellaceae</taxon>
        <taxon>Spiromyces</taxon>
    </lineage>
</organism>
<feature type="non-terminal residue" evidence="1">
    <location>
        <position position="268"/>
    </location>
</feature>
<name>A0ACC1H7H8_9FUNG</name>
<dbReference type="EC" id="2.7.11.1" evidence="1"/>
<keyword evidence="1" id="KW-0418">Kinase</keyword>
<evidence type="ECO:0000313" key="1">
    <source>
        <dbReference type="EMBL" id="KAJ1671341.1"/>
    </source>
</evidence>
<keyword evidence="2" id="KW-1185">Reference proteome</keyword>
<accession>A0ACC1H7H8</accession>
<evidence type="ECO:0000313" key="2">
    <source>
        <dbReference type="Proteomes" id="UP001145114"/>
    </source>
</evidence>
<protein>
    <submittedName>
        <fullName evidence="1">Protein kinase</fullName>
        <ecNumber evidence="1">2.7.11.1</ecNumber>
    </submittedName>
</protein>
<sequence>IPLRDIVSVSRSNTKTYCIEIRTNDRSYYVQCKNDDDLYTWLDTIYDHCPLLNDITSPRNFRHETHVDFDPQTGMFVGLPESWERLLQQSHLTKEDYAQNPQAVLDVLDFYTKNTAEGRAAVAMGSDIGPFNKMAGLISSNSRPGLAQNPRADYLGGSLQGYGGGMVGGYGAATKTEELPRAKRDENGRFEPPKAKQPPVVAPPPTNVKLPTIKPAAVAEAQRRDEYHAKNTAGSASSTSATLIGSGSAGVKSSRISSSKSNSSNGET</sequence>
<dbReference type="Proteomes" id="UP001145114">
    <property type="component" value="Unassembled WGS sequence"/>
</dbReference>
<proteinExistence type="predicted"/>
<comment type="caution">
    <text evidence="1">The sequence shown here is derived from an EMBL/GenBank/DDBJ whole genome shotgun (WGS) entry which is preliminary data.</text>
</comment>
<keyword evidence="1" id="KW-0808">Transferase</keyword>
<feature type="non-terminal residue" evidence="1">
    <location>
        <position position="1"/>
    </location>
</feature>
<reference evidence="1" key="1">
    <citation type="submission" date="2022-06" db="EMBL/GenBank/DDBJ databases">
        <title>Phylogenomic reconstructions and comparative analyses of Kickxellomycotina fungi.</title>
        <authorList>
            <person name="Reynolds N.K."/>
            <person name="Stajich J.E."/>
            <person name="Barry K."/>
            <person name="Grigoriev I.V."/>
            <person name="Crous P."/>
            <person name="Smith M.E."/>
        </authorList>
    </citation>
    <scope>NUCLEOTIDE SEQUENCE</scope>
    <source>
        <strain evidence="1">RSA 2271</strain>
    </source>
</reference>
<dbReference type="EMBL" id="JAMZIH010008799">
    <property type="protein sequence ID" value="KAJ1671341.1"/>
    <property type="molecule type" value="Genomic_DNA"/>
</dbReference>